<keyword evidence="3" id="KW-1185">Reference proteome</keyword>
<dbReference type="PATRIC" id="fig|1276229.3.peg.498"/>
<feature type="transmembrane region" description="Helical" evidence="1">
    <location>
        <begin position="6"/>
        <end position="28"/>
    </location>
</feature>
<evidence type="ECO:0000313" key="2">
    <source>
        <dbReference type="EMBL" id="AGM26095.1"/>
    </source>
</evidence>
<dbReference type="KEGG" id="ssyr:SSYRP_v1c05030"/>
<dbReference type="AlphaFoldDB" id="R4UIW6"/>
<dbReference type="Proteomes" id="UP000013963">
    <property type="component" value="Chromosome"/>
</dbReference>
<reference evidence="2 3" key="1">
    <citation type="journal article" date="2013" name="Genome Biol. Evol.">
        <title>Complete genomes of two dipteran-associated spiroplasmas provided insights into the origin, dynamics, and impacts of viral invasion in spiroplasma.</title>
        <authorList>
            <person name="Ku C."/>
            <person name="Lo W.S."/>
            <person name="Chen L.L."/>
            <person name="Kuo C.H."/>
        </authorList>
    </citation>
    <scope>NUCLEOTIDE SEQUENCE [LARGE SCALE GENOMIC DNA]</scope>
    <source>
        <strain evidence="2">EA-1</strain>
    </source>
</reference>
<dbReference type="STRING" id="1276229.SSYRP_v1c05030"/>
<sequence>MDIKWLIIIVFASLLLIAILILAILAFLQQKRIKQYQKIKTNYQKEINLAKTAFNKNLNPIKIKYELPDNEICYLQQKIKGTILSQKKIKKNLFLFELKDDQQFLLTNLNGFLNFRSHKENPDYHGDIYLTNQRVLIDEVNKAITIWLADIITVLPTILNINDTFQPGLLLITKQKSVYCFWTDDVKMGLRINELSQQKRGQKGD</sequence>
<name>R4UIW6_9MOLU</name>
<proteinExistence type="predicted"/>
<dbReference type="RefSeq" id="WP_016340741.1">
    <property type="nucleotide sequence ID" value="NC_021284.1"/>
</dbReference>
<organism evidence="2 3">
    <name type="scientific">Spiroplasma syrphidicola EA-1</name>
    <dbReference type="NCBI Taxonomy" id="1276229"/>
    <lineage>
        <taxon>Bacteria</taxon>
        <taxon>Bacillati</taxon>
        <taxon>Mycoplasmatota</taxon>
        <taxon>Mollicutes</taxon>
        <taxon>Entomoplasmatales</taxon>
        <taxon>Spiroplasmataceae</taxon>
        <taxon>Spiroplasma</taxon>
    </lineage>
</organism>
<dbReference type="OrthoDB" id="390296at2"/>
<keyword evidence="1" id="KW-0472">Membrane</keyword>
<keyword evidence="1" id="KW-1133">Transmembrane helix</keyword>
<accession>R4UIW6</accession>
<evidence type="ECO:0000256" key="1">
    <source>
        <dbReference type="SAM" id="Phobius"/>
    </source>
</evidence>
<gene>
    <name evidence="2" type="ORF">SSYRP_v1c05030</name>
</gene>
<dbReference type="EMBL" id="CP005078">
    <property type="protein sequence ID" value="AGM26095.1"/>
    <property type="molecule type" value="Genomic_DNA"/>
</dbReference>
<dbReference type="HOGENOM" id="CLU_1336828_0_0_14"/>
<keyword evidence="1" id="KW-0812">Transmembrane</keyword>
<evidence type="ECO:0000313" key="3">
    <source>
        <dbReference type="Proteomes" id="UP000013963"/>
    </source>
</evidence>
<protein>
    <submittedName>
        <fullName evidence="2">Uncharacterized protein</fullName>
    </submittedName>
</protein>